<dbReference type="EMBL" id="LK028559">
    <property type="protein sequence ID" value="CDR31208.1"/>
    <property type="molecule type" value="Genomic_DNA"/>
</dbReference>
<dbReference type="Gene3D" id="3.30.70.240">
    <property type="match status" value="1"/>
</dbReference>
<dbReference type="InterPro" id="IPR047872">
    <property type="entry name" value="EFG_IV"/>
</dbReference>
<dbReference type="CDD" id="cd03713">
    <property type="entry name" value="EFG_mtEFG_C"/>
    <property type="match status" value="1"/>
</dbReference>
<dbReference type="SMART" id="SM00889">
    <property type="entry name" value="EFG_IV"/>
    <property type="match status" value="1"/>
</dbReference>
<organism evidence="4 5">
    <name type="scientific">Acholeplasma oculi</name>
    <dbReference type="NCBI Taxonomy" id="35623"/>
    <lineage>
        <taxon>Bacteria</taxon>
        <taxon>Bacillati</taxon>
        <taxon>Mycoplasmatota</taxon>
        <taxon>Mollicutes</taxon>
        <taxon>Acholeplasmatales</taxon>
        <taxon>Acholeplasmataceae</taxon>
        <taxon>Acholeplasma</taxon>
    </lineage>
</organism>
<dbReference type="Pfam" id="PF00009">
    <property type="entry name" value="GTP_EFTU"/>
    <property type="match status" value="1"/>
</dbReference>
<proteinExistence type="predicted"/>
<dbReference type="Gene3D" id="3.40.50.300">
    <property type="entry name" value="P-loop containing nucleotide triphosphate hydrolases"/>
    <property type="match status" value="1"/>
</dbReference>
<evidence type="ECO:0000259" key="3">
    <source>
        <dbReference type="PROSITE" id="PS51722"/>
    </source>
</evidence>
<dbReference type="InterPro" id="IPR005517">
    <property type="entry name" value="Transl_elong_EFG/EF2_IV"/>
</dbReference>
<dbReference type="PANTHER" id="PTHR43261">
    <property type="entry name" value="TRANSLATION ELONGATION FACTOR G-RELATED"/>
    <property type="match status" value="1"/>
</dbReference>
<dbReference type="Gene3D" id="3.30.70.870">
    <property type="entry name" value="Elongation Factor G (Translational Gtpase), domain 3"/>
    <property type="match status" value="1"/>
</dbReference>
<protein>
    <submittedName>
        <fullName evidence="4">Translation elongation factor EF-G</fullName>
    </submittedName>
</protein>
<dbReference type="Gene3D" id="2.40.30.10">
    <property type="entry name" value="Translation factors"/>
    <property type="match status" value="1"/>
</dbReference>
<dbReference type="InParanoid" id="A0A061ABN1"/>
<dbReference type="GO" id="GO:0005525">
    <property type="term" value="F:GTP binding"/>
    <property type="evidence" value="ECO:0007669"/>
    <property type="project" value="UniProtKB-KW"/>
</dbReference>
<dbReference type="Proteomes" id="UP000032434">
    <property type="component" value="Chromosome 1"/>
</dbReference>
<dbReference type="GO" id="GO:0003746">
    <property type="term" value="F:translation elongation factor activity"/>
    <property type="evidence" value="ECO:0007669"/>
    <property type="project" value="UniProtKB-KW"/>
</dbReference>
<evidence type="ECO:0000313" key="5">
    <source>
        <dbReference type="Proteomes" id="UP000032434"/>
    </source>
</evidence>
<accession>A0A061ABN1</accession>
<dbReference type="STRING" id="35623.Aocu_11350"/>
<dbReference type="PRINTS" id="PR00315">
    <property type="entry name" value="ELONGATNFCT"/>
</dbReference>
<dbReference type="PROSITE" id="PS51722">
    <property type="entry name" value="G_TR_2"/>
    <property type="match status" value="1"/>
</dbReference>
<dbReference type="InterPro" id="IPR009000">
    <property type="entry name" value="Transl_B-barrel_sf"/>
</dbReference>
<dbReference type="Pfam" id="PF03764">
    <property type="entry name" value="EFG_IV"/>
    <property type="match status" value="1"/>
</dbReference>
<dbReference type="GO" id="GO:0003924">
    <property type="term" value="F:GTPase activity"/>
    <property type="evidence" value="ECO:0007669"/>
    <property type="project" value="InterPro"/>
</dbReference>
<dbReference type="NCBIfam" id="TIGR00231">
    <property type="entry name" value="small_GTP"/>
    <property type="match status" value="1"/>
</dbReference>
<keyword evidence="4" id="KW-0648">Protein biosynthesis</keyword>
<dbReference type="SUPFAM" id="SSF52540">
    <property type="entry name" value="P-loop containing nucleoside triphosphate hydrolases"/>
    <property type="match status" value="1"/>
</dbReference>
<dbReference type="InterPro" id="IPR035647">
    <property type="entry name" value="EFG_III/V"/>
</dbReference>
<evidence type="ECO:0000256" key="2">
    <source>
        <dbReference type="ARBA" id="ARBA00023134"/>
    </source>
</evidence>
<dbReference type="GO" id="GO:0032790">
    <property type="term" value="P:ribosome disassembly"/>
    <property type="evidence" value="ECO:0007669"/>
    <property type="project" value="TreeGrafter"/>
</dbReference>
<dbReference type="InterPro" id="IPR027417">
    <property type="entry name" value="P-loop_NTPase"/>
</dbReference>
<dbReference type="Gene3D" id="3.30.230.10">
    <property type="match status" value="1"/>
</dbReference>
<dbReference type="Pfam" id="PF14492">
    <property type="entry name" value="EFG_III"/>
    <property type="match status" value="1"/>
</dbReference>
<evidence type="ECO:0000256" key="1">
    <source>
        <dbReference type="ARBA" id="ARBA00022741"/>
    </source>
</evidence>
<feature type="domain" description="Tr-type G" evidence="3">
    <location>
        <begin position="7"/>
        <end position="278"/>
    </location>
</feature>
<dbReference type="NCBIfam" id="NF009891">
    <property type="entry name" value="PRK13351.1-1"/>
    <property type="match status" value="1"/>
</dbReference>
<dbReference type="FunFam" id="3.30.230.10:FF:000003">
    <property type="entry name" value="Elongation factor G"/>
    <property type="match status" value="1"/>
</dbReference>
<dbReference type="InterPro" id="IPR053905">
    <property type="entry name" value="EF-G-like_DII"/>
</dbReference>
<name>A0A061ABN1_9MOLU</name>
<dbReference type="OrthoDB" id="9804431at2"/>
<dbReference type="InterPro" id="IPR005225">
    <property type="entry name" value="Small_GTP-bd"/>
</dbReference>
<keyword evidence="2" id="KW-0342">GTP-binding</keyword>
<dbReference type="InterPro" id="IPR041095">
    <property type="entry name" value="EFG_II"/>
</dbReference>
<reference evidence="5" key="1">
    <citation type="submission" date="2014-05" db="EMBL/GenBank/DDBJ databases">
        <authorList>
            <person name="Kube M."/>
        </authorList>
    </citation>
    <scope>NUCLEOTIDE SEQUENCE [LARGE SCALE GENOMIC DNA]</scope>
</reference>
<dbReference type="InterPro" id="IPR035649">
    <property type="entry name" value="EFG_V"/>
</dbReference>
<dbReference type="InterPro" id="IPR020568">
    <property type="entry name" value="Ribosomal_Su5_D2-typ_SF"/>
</dbReference>
<dbReference type="SMART" id="SM00838">
    <property type="entry name" value="EFG_C"/>
    <property type="match status" value="1"/>
</dbReference>
<dbReference type="CDD" id="cd01434">
    <property type="entry name" value="EFG_mtEFG1_IV"/>
    <property type="match status" value="1"/>
</dbReference>
<dbReference type="SUPFAM" id="SSF54980">
    <property type="entry name" value="EF-G C-terminal domain-like"/>
    <property type="match status" value="2"/>
</dbReference>
<dbReference type="SUPFAM" id="SSF54211">
    <property type="entry name" value="Ribosomal protein S5 domain 2-like"/>
    <property type="match status" value="1"/>
</dbReference>
<evidence type="ECO:0000313" key="4">
    <source>
        <dbReference type="EMBL" id="CDR31208.1"/>
    </source>
</evidence>
<dbReference type="InterPro" id="IPR014721">
    <property type="entry name" value="Ribsml_uS5_D2-typ_fold_subgr"/>
</dbReference>
<keyword evidence="4" id="KW-0251">Elongation factor</keyword>
<dbReference type="PANTHER" id="PTHR43261:SF6">
    <property type="entry name" value="ELONGATION FACTOR G-LIKE PROTEIN"/>
    <property type="match status" value="1"/>
</dbReference>
<dbReference type="Pfam" id="PF22042">
    <property type="entry name" value="EF-G_D2"/>
    <property type="match status" value="1"/>
</dbReference>
<dbReference type="CDD" id="cd04170">
    <property type="entry name" value="EF-G_bact"/>
    <property type="match status" value="1"/>
</dbReference>
<dbReference type="KEGG" id="aoc:Aocu_11350"/>
<dbReference type="HOGENOM" id="CLU_002794_4_1_14"/>
<dbReference type="SUPFAM" id="SSF50447">
    <property type="entry name" value="Translation proteins"/>
    <property type="match status" value="1"/>
</dbReference>
<dbReference type="InterPro" id="IPR000795">
    <property type="entry name" value="T_Tr_GTP-bd_dom"/>
</dbReference>
<gene>
    <name evidence="4" type="primary">fusA1</name>
    <name evidence="4" type="ORF">Aocu_11350</name>
</gene>
<keyword evidence="1" id="KW-0547">Nucleotide-binding</keyword>
<dbReference type="RefSeq" id="WP_045749653.1">
    <property type="nucleotide sequence ID" value="NZ_FUZK01000001.1"/>
</dbReference>
<dbReference type="AlphaFoldDB" id="A0A061ABN1"/>
<dbReference type="Pfam" id="PF00679">
    <property type="entry name" value="EFG_C"/>
    <property type="match status" value="1"/>
</dbReference>
<dbReference type="NCBIfam" id="NF009381">
    <property type="entry name" value="PRK12740.1-5"/>
    <property type="match status" value="1"/>
</dbReference>
<dbReference type="PATRIC" id="fig|35623.3.peg.1135"/>
<dbReference type="FunFam" id="3.30.70.240:FF:000001">
    <property type="entry name" value="Elongation factor G"/>
    <property type="match status" value="1"/>
</dbReference>
<keyword evidence="5" id="KW-1185">Reference proteome</keyword>
<sequence length="685" mass="76936">MKDYGTRDLRNIALLGHLGSGKTSLTESLLFVSKVTNKKGEVEKKTTKSDFMVEEHQRGSSMQTSLIPIEWNDCKLNFLDVPGNDELISELYHALEVVKGAVILIDATKGVEVGTERVWTEIRKRHIPAVLFINKMDKENIDYEKLLEDIRTKLGKRAVPFTYPIGRKEDFEGFVNVVEMKARIYNGTTCEDADIWEEKLPKVEQLREMIMESVAETSEDLLEKYLGGEAISEEEIKKALHESILNGEITPVLVGSVTKNIGVQTLLKMLIDFSPSPNELKELEAKKLDNNQIVKVKTVDTEPFSAYVFKTMVDPFIGTISFLKINSGTINVGDEVYHPQSDSLIKINQLLTLIGKEQIPLTKAIAGDIVVTTKLDSLRTDDTLSDPKFKIMFDKIKLPTVVIYKAIHPTDKNDEDKISMALGKINIEDPSFDIQRNKETGQLLIGGYGLSHISYITDRMKNMYKVSVVFDDQKIVYRETIKKKGEGEGKHKKQSGGAGQFGHVRIRFEPSEKDFEFSEEVFGGAVPRTYFPAVEKGLIKSFEKGPLAGFPVIHVKATLFDGSYHSVDSNEISFVLAADLAFKAALQSIEPTILEPILKLTITVKEAYVGDVMGDMNKRRGRILGMDQKDGYTVIEATAPEAEVVSYAIDLKAMTQGSGRFERNFDRYEEVPTHLIPKIIEQYKK</sequence>
<dbReference type="InterPro" id="IPR000640">
    <property type="entry name" value="EFG_V-like"/>
</dbReference>